<keyword evidence="1" id="KW-0488">Methylation</keyword>
<evidence type="ECO:0000313" key="3">
    <source>
        <dbReference type="EMBL" id="NMF88927.1"/>
    </source>
</evidence>
<feature type="transmembrane region" description="Helical" evidence="2">
    <location>
        <begin position="21"/>
        <end position="42"/>
    </location>
</feature>
<dbReference type="Proteomes" id="UP000652074">
    <property type="component" value="Unassembled WGS sequence"/>
</dbReference>
<keyword evidence="2" id="KW-0812">Transmembrane</keyword>
<dbReference type="Pfam" id="PF07963">
    <property type="entry name" value="N_methyl"/>
    <property type="match status" value="1"/>
</dbReference>
<evidence type="ECO:0000256" key="2">
    <source>
        <dbReference type="SAM" id="Phobius"/>
    </source>
</evidence>
<dbReference type="NCBIfam" id="TIGR02532">
    <property type="entry name" value="IV_pilin_GFxxxE"/>
    <property type="match status" value="1"/>
</dbReference>
<dbReference type="PANTHER" id="PTHR30093">
    <property type="entry name" value="GENERAL SECRETION PATHWAY PROTEIN G"/>
    <property type="match status" value="1"/>
</dbReference>
<dbReference type="InterPro" id="IPR045584">
    <property type="entry name" value="Pilin-like"/>
</dbReference>
<name>A0ABX1MLU7_9RHOO</name>
<gene>
    <name evidence="3" type="ORF">GPA26_10635</name>
</gene>
<dbReference type="InterPro" id="IPR031982">
    <property type="entry name" value="PilE-like"/>
</dbReference>
<dbReference type="Gene3D" id="3.30.700.10">
    <property type="entry name" value="Glycoprotein, Type 4 Pilin"/>
    <property type="match status" value="1"/>
</dbReference>
<dbReference type="InterPro" id="IPR000983">
    <property type="entry name" value="Bac_GSPG_pilin"/>
</dbReference>
<dbReference type="PANTHER" id="PTHR30093:SF47">
    <property type="entry name" value="TYPE IV PILUS NON-CORE MINOR PILIN PILE"/>
    <property type="match status" value="1"/>
</dbReference>
<reference evidence="3 4" key="1">
    <citation type="submission" date="2019-12" db="EMBL/GenBank/DDBJ databases">
        <title>Comparative genomics gives insights into the taxonomy of the Azoarcus-Aromatoleum group and reveals separate origins of nif in the plant-associated Azoarcus and non-plant-associated Aromatoleum sub-groups.</title>
        <authorList>
            <person name="Lafos M."/>
            <person name="Maluk M."/>
            <person name="Batista M."/>
            <person name="Junghare M."/>
            <person name="Carmona M."/>
            <person name="Faoro H."/>
            <person name="Cruz L.M."/>
            <person name="Battistoni F."/>
            <person name="De Souza E."/>
            <person name="Pedrosa F."/>
            <person name="Chen W.-M."/>
            <person name="Poole P.S."/>
            <person name="Dixon R.A."/>
            <person name="James E.K."/>
        </authorList>
    </citation>
    <scope>NUCLEOTIDE SEQUENCE [LARGE SCALE GENOMIC DNA]</scope>
    <source>
        <strain evidence="3 4">ToN1</strain>
    </source>
</reference>
<keyword evidence="2" id="KW-1133">Transmembrane helix</keyword>
<sequence>MDLIVNAKQTTQQPMRNGFTLIEVMIVVAIIGILAAVAYPSYQSYVARTHRSAAVAHLMDIATRQQAFRLDARTFGTLAEIGMASAPSEVSAHYDITLPAAPTATTFSVQAAPKGGQATNDSACGTLTINQAGAKTVSGSGKTAADCWGGR</sequence>
<organism evidence="3 4">
    <name type="scientific">Aromatoleum petrolei</name>
    <dbReference type="NCBI Taxonomy" id="76116"/>
    <lineage>
        <taxon>Bacteria</taxon>
        <taxon>Pseudomonadati</taxon>
        <taxon>Pseudomonadota</taxon>
        <taxon>Betaproteobacteria</taxon>
        <taxon>Rhodocyclales</taxon>
        <taxon>Rhodocyclaceae</taxon>
        <taxon>Aromatoleum</taxon>
    </lineage>
</organism>
<dbReference type="Pfam" id="PF16732">
    <property type="entry name" value="ComP_DUS"/>
    <property type="match status" value="1"/>
</dbReference>
<dbReference type="InterPro" id="IPR012902">
    <property type="entry name" value="N_methyl_site"/>
</dbReference>
<evidence type="ECO:0000256" key="1">
    <source>
        <dbReference type="ARBA" id="ARBA00022481"/>
    </source>
</evidence>
<comment type="caution">
    <text evidence="3">The sequence shown here is derived from an EMBL/GenBank/DDBJ whole genome shotgun (WGS) entry which is preliminary data.</text>
</comment>
<dbReference type="RefSeq" id="WP_169206307.1">
    <property type="nucleotide sequence ID" value="NZ_CP059560.1"/>
</dbReference>
<accession>A0ABX1MLU7</accession>
<dbReference type="EMBL" id="WTVR01000017">
    <property type="protein sequence ID" value="NMF88927.1"/>
    <property type="molecule type" value="Genomic_DNA"/>
</dbReference>
<keyword evidence="2" id="KW-0472">Membrane</keyword>
<keyword evidence="4" id="KW-1185">Reference proteome</keyword>
<protein>
    <submittedName>
        <fullName evidence="3">Prepilin-type N-terminal cleavage/methylation domain-containing protein</fullName>
    </submittedName>
</protein>
<proteinExistence type="predicted"/>
<dbReference type="SUPFAM" id="SSF54523">
    <property type="entry name" value="Pili subunits"/>
    <property type="match status" value="1"/>
</dbReference>
<dbReference type="PRINTS" id="PR00813">
    <property type="entry name" value="BCTERIALGSPG"/>
</dbReference>
<evidence type="ECO:0000313" key="4">
    <source>
        <dbReference type="Proteomes" id="UP000652074"/>
    </source>
</evidence>